<proteinExistence type="predicted"/>
<sequence length="256" mass="30101">MQQRREEIWPRGAYERACHASEEAWPNQVLIACVHGDQAYYPMATIMFQWRGEEENLRVGVLPHLEEDIIIGTDYIAFTALLNKAGEEHMLHKWWEEVPYDPEVTETQSPKDHLSKRKKRIQKQQYWEKPCESKETAPGDISKRLDADRCTCAENRPENLRSAYCACTNIDIERGLCPLYTERTLVYWPAPAPHRCCDEALRMPEPEKMKILTEYWNRMWQMVSKPISILEIERSIYLLHPKMAAKSCERSSRALF</sequence>
<dbReference type="AlphaFoldDB" id="A0AAV7NJ14"/>
<dbReference type="EMBL" id="JANPWB010000012">
    <property type="protein sequence ID" value="KAJ1114602.1"/>
    <property type="molecule type" value="Genomic_DNA"/>
</dbReference>
<name>A0AAV7NJ14_PLEWA</name>
<accession>A0AAV7NJ14</accession>
<dbReference type="Proteomes" id="UP001066276">
    <property type="component" value="Chromosome 8"/>
</dbReference>
<evidence type="ECO:0000313" key="1">
    <source>
        <dbReference type="EMBL" id="KAJ1114602.1"/>
    </source>
</evidence>
<protein>
    <submittedName>
        <fullName evidence="1">Uncharacterized protein</fullName>
    </submittedName>
</protein>
<reference evidence="1" key="1">
    <citation type="journal article" date="2022" name="bioRxiv">
        <title>Sequencing and chromosome-scale assembly of the giantPleurodeles waltlgenome.</title>
        <authorList>
            <person name="Brown T."/>
            <person name="Elewa A."/>
            <person name="Iarovenko S."/>
            <person name="Subramanian E."/>
            <person name="Araus A.J."/>
            <person name="Petzold A."/>
            <person name="Susuki M."/>
            <person name="Suzuki K.-i.T."/>
            <person name="Hayashi T."/>
            <person name="Toyoda A."/>
            <person name="Oliveira C."/>
            <person name="Osipova E."/>
            <person name="Leigh N.D."/>
            <person name="Simon A."/>
            <person name="Yun M.H."/>
        </authorList>
    </citation>
    <scope>NUCLEOTIDE SEQUENCE</scope>
    <source>
        <strain evidence="1">20211129_DDA</strain>
        <tissue evidence="1">Liver</tissue>
    </source>
</reference>
<comment type="caution">
    <text evidence="1">The sequence shown here is derived from an EMBL/GenBank/DDBJ whole genome shotgun (WGS) entry which is preliminary data.</text>
</comment>
<evidence type="ECO:0000313" key="2">
    <source>
        <dbReference type="Proteomes" id="UP001066276"/>
    </source>
</evidence>
<organism evidence="1 2">
    <name type="scientific">Pleurodeles waltl</name>
    <name type="common">Iberian ribbed newt</name>
    <dbReference type="NCBI Taxonomy" id="8319"/>
    <lineage>
        <taxon>Eukaryota</taxon>
        <taxon>Metazoa</taxon>
        <taxon>Chordata</taxon>
        <taxon>Craniata</taxon>
        <taxon>Vertebrata</taxon>
        <taxon>Euteleostomi</taxon>
        <taxon>Amphibia</taxon>
        <taxon>Batrachia</taxon>
        <taxon>Caudata</taxon>
        <taxon>Salamandroidea</taxon>
        <taxon>Salamandridae</taxon>
        <taxon>Pleurodelinae</taxon>
        <taxon>Pleurodeles</taxon>
    </lineage>
</organism>
<keyword evidence="2" id="KW-1185">Reference proteome</keyword>
<gene>
    <name evidence="1" type="ORF">NDU88_002837</name>
</gene>